<keyword evidence="3" id="KW-1185">Reference proteome</keyword>
<feature type="transmembrane region" description="Helical" evidence="1">
    <location>
        <begin position="394"/>
        <end position="415"/>
    </location>
</feature>
<dbReference type="EMBL" id="LDAU01000151">
    <property type="protein sequence ID" value="KRX02879.1"/>
    <property type="molecule type" value="Genomic_DNA"/>
</dbReference>
<dbReference type="InParanoid" id="A0A0V0QKR1"/>
<evidence type="ECO:0000313" key="2">
    <source>
        <dbReference type="EMBL" id="KRX02879.1"/>
    </source>
</evidence>
<dbReference type="OMA" id="MECKICE"/>
<dbReference type="PANTHER" id="PTHR11319">
    <property type="entry name" value="G PROTEIN-COUPLED RECEPTOR-RELATED"/>
    <property type="match status" value="1"/>
</dbReference>
<proteinExistence type="predicted"/>
<evidence type="ECO:0000256" key="1">
    <source>
        <dbReference type="SAM" id="Phobius"/>
    </source>
</evidence>
<evidence type="ECO:0008006" key="4">
    <source>
        <dbReference type="Google" id="ProtNLM"/>
    </source>
</evidence>
<evidence type="ECO:0000313" key="3">
    <source>
        <dbReference type="Proteomes" id="UP000054937"/>
    </source>
</evidence>
<protein>
    <recommendedName>
        <fullName evidence="4">Pectin lyase fold/virulence factor</fullName>
    </recommendedName>
</protein>
<dbReference type="Proteomes" id="UP000054937">
    <property type="component" value="Unassembled WGS sequence"/>
</dbReference>
<dbReference type="PANTHER" id="PTHR11319:SF35">
    <property type="entry name" value="OUTER MEMBRANE PROTEIN PMPC-RELATED"/>
    <property type="match status" value="1"/>
</dbReference>
<comment type="caution">
    <text evidence="2">The sequence shown here is derived from an EMBL/GenBank/DDBJ whole genome shotgun (WGS) entry which is preliminary data.</text>
</comment>
<sequence>MLSQNIGEIGAGLYILQSDYELNLISNSELQKNIAHSSGGAIYIDNSQLNINNTKIYQNRAEVGGGIRFKNKTPNCLLTASRRQLNSFTQSLQIYDNTAKLFGNNYVSWIQEIKLIDEKKQIKNNTNIDNIRSGQSTQFQLQFLDDQQNEILWDNDLTDQFYSHSIINEIEQISISIIPSYLGTDKQNIYLTGETNLVLNKVQKTSNKYYINVTLYGQPTEKGNFDLIVPNLVNVNYQENQLIQNYEQKLKVGVNFRDCEIGELYWKMSQNFMECKICESGTYSFEQPKIDKIQEQSCKTCYFPGSNGCYRDQIYIKNGYWRETTQDLNFIKCNKIDKNNHCKAEESSSRDYCEEGYVGPLCKECDNYQEIWDTNFGRQIVTQKCIKCEQNYSFVNFLIYIAVIILEVWFIWFSIRNAINLGTNKTIGDYFRALKWLPVSNSSFFDITPFYCKQFFHYMAIQKYVQSISVSFTDTINIPITIFSSPIMVIKIKLKYNYHIQI</sequence>
<organism evidence="2 3">
    <name type="scientific">Pseudocohnilembus persalinus</name>
    <name type="common">Ciliate</name>
    <dbReference type="NCBI Taxonomy" id="266149"/>
    <lineage>
        <taxon>Eukaryota</taxon>
        <taxon>Sar</taxon>
        <taxon>Alveolata</taxon>
        <taxon>Ciliophora</taxon>
        <taxon>Intramacronucleata</taxon>
        <taxon>Oligohymenophorea</taxon>
        <taxon>Scuticociliatia</taxon>
        <taxon>Philasterida</taxon>
        <taxon>Pseudocohnilembidae</taxon>
        <taxon>Pseudocohnilembus</taxon>
    </lineage>
</organism>
<accession>A0A0V0QKR1</accession>
<reference evidence="2 3" key="1">
    <citation type="journal article" date="2015" name="Sci. Rep.">
        <title>Genome of the facultative scuticociliatosis pathogen Pseudocohnilembus persalinus provides insight into its virulence through horizontal gene transfer.</title>
        <authorList>
            <person name="Xiong J."/>
            <person name="Wang G."/>
            <person name="Cheng J."/>
            <person name="Tian M."/>
            <person name="Pan X."/>
            <person name="Warren A."/>
            <person name="Jiang C."/>
            <person name="Yuan D."/>
            <person name="Miao W."/>
        </authorList>
    </citation>
    <scope>NUCLEOTIDE SEQUENCE [LARGE SCALE GENOMIC DNA]</scope>
    <source>
        <strain evidence="2">36N120E</strain>
    </source>
</reference>
<keyword evidence="1" id="KW-1133">Transmembrane helix</keyword>
<keyword evidence="1" id="KW-0472">Membrane</keyword>
<dbReference type="OrthoDB" id="303470at2759"/>
<gene>
    <name evidence="2" type="ORF">PPERSA_04082</name>
</gene>
<name>A0A0V0QKR1_PSEPJ</name>
<dbReference type="AlphaFoldDB" id="A0A0V0QKR1"/>
<keyword evidence="1" id="KW-0812">Transmembrane</keyword>